<dbReference type="InterPro" id="IPR055050">
    <property type="entry name" value="WsaF_C"/>
</dbReference>
<name>A0AAN1T1W7_9PROT</name>
<keyword evidence="1" id="KW-0808">Transferase</keyword>
<reference evidence="4 5" key="1">
    <citation type="submission" date="2019-03" db="EMBL/GenBank/DDBJ databases">
        <title>Complete genome sequence of Ferrigenium kumadai strain An22, a microaerophilic iron-oxidizing bacterium isolated from a paddy field soil.</title>
        <authorList>
            <person name="Watanabe T."/>
            <person name="Asakawa S."/>
        </authorList>
    </citation>
    <scope>NUCLEOTIDE SEQUENCE [LARGE SCALE GENOMIC DNA]</scope>
    <source>
        <strain evidence="4 5">An22</strain>
    </source>
</reference>
<dbReference type="GO" id="GO:0030247">
    <property type="term" value="F:polysaccharide binding"/>
    <property type="evidence" value="ECO:0007669"/>
    <property type="project" value="InterPro"/>
</dbReference>
<keyword evidence="5" id="KW-1185">Reference proteome</keyword>
<evidence type="ECO:0000256" key="1">
    <source>
        <dbReference type="ARBA" id="ARBA00022679"/>
    </source>
</evidence>
<protein>
    <recommendedName>
        <fullName evidence="6">Glycosyltransferase</fullName>
    </recommendedName>
</protein>
<dbReference type="Gene3D" id="3.40.50.2000">
    <property type="entry name" value="Glycogen Phosphorylase B"/>
    <property type="match status" value="1"/>
</dbReference>
<accession>A0AAN1T1W7</accession>
<evidence type="ECO:0008006" key="6">
    <source>
        <dbReference type="Google" id="ProtNLM"/>
    </source>
</evidence>
<sequence>MATQHRCYFVQDYEPYFYAHGSDYYFAEATYRMGLLGITAGDWLATKLADKYGMKTVSMGFSFDHHLYYPRKRLAPHQKRVFFYARSVTPRRGFELGILALHRVAERHPDIEFVLAGWDSSSYQIPFKHIDAGNVSVNDLPDLYSQCDVALVLSLTNLSLLPLELMACGCPVVSNKGENVEWLLNENNALLADPNPESLCDAIIDLLVNENKRKQLIENASRFARATSWESESEKVVSFFQEMESITA</sequence>
<dbReference type="Gene3D" id="3.40.50.11090">
    <property type="match status" value="1"/>
</dbReference>
<dbReference type="SUPFAM" id="SSF53756">
    <property type="entry name" value="UDP-Glycosyltransferase/glycogen phosphorylase"/>
    <property type="match status" value="1"/>
</dbReference>
<dbReference type="PANTHER" id="PTHR46401">
    <property type="entry name" value="GLYCOSYLTRANSFERASE WBBK-RELATED"/>
    <property type="match status" value="1"/>
</dbReference>
<proteinExistence type="predicted"/>
<dbReference type="GO" id="GO:0016757">
    <property type="term" value="F:glycosyltransferase activity"/>
    <property type="evidence" value="ECO:0007669"/>
    <property type="project" value="TreeGrafter"/>
</dbReference>
<dbReference type="PANTHER" id="PTHR46401:SF2">
    <property type="entry name" value="GLYCOSYLTRANSFERASE WBBK-RELATED"/>
    <property type="match status" value="1"/>
</dbReference>
<dbReference type="CDD" id="cd03801">
    <property type="entry name" value="GT4_PimA-like"/>
    <property type="match status" value="1"/>
</dbReference>
<evidence type="ECO:0000313" key="5">
    <source>
        <dbReference type="Proteomes" id="UP001319121"/>
    </source>
</evidence>
<dbReference type="AlphaFoldDB" id="A0AAN1T1W7"/>
<dbReference type="EMBL" id="AP019536">
    <property type="protein sequence ID" value="BBJ00030.1"/>
    <property type="molecule type" value="Genomic_DNA"/>
</dbReference>
<dbReference type="Pfam" id="PF22772">
    <property type="entry name" value="WsaF_C"/>
    <property type="match status" value="1"/>
</dbReference>
<feature type="domain" description="WsaF N-terminal" evidence="2">
    <location>
        <begin position="4"/>
        <end position="34"/>
    </location>
</feature>
<organism evidence="4 5">
    <name type="scientific">Ferrigenium kumadai</name>
    <dbReference type="NCBI Taxonomy" id="1682490"/>
    <lineage>
        <taxon>Bacteria</taxon>
        <taxon>Pseudomonadati</taxon>
        <taxon>Pseudomonadota</taxon>
        <taxon>Betaproteobacteria</taxon>
        <taxon>Nitrosomonadales</taxon>
        <taxon>Gallionellaceae</taxon>
        <taxon>Ferrigenium</taxon>
    </lineage>
</organism>
<gene>
    <name evidence="4" type="ORF">FGKAn22_17220</name>
</gene>
<dbReference type="GO" id="GO:0009103">
    <property type="term" value="P:lipopolysaccharide biosynthetic process"/>
    <property type="evidence" value="ECO:0007669"/>
    <property type="project" value="TreeGrafter"/>
</dbReference>
<dbReference type="Pfam" id="PF21374">
    <property type="entry name" value="WsaF_N"/>
    <property type="match status" value="1"/>
</dbReference>
<evidence type="ECO:0000259" key="2">
    <source>
        <dbReference type="Pfam" id="PF21374"/>
    </source>
</evidence>
<feature type="domain" description="WsaF C-terminal" evidence="3">
    <location>
        <begin position="79"/>
        <end position="203"/>
    </location>
</feature>
<dbReference type="KEGG" id="fku:FGKAn22_17220"/>
<evidence type="ECO:0000259" key="3">
    <source>
        <dbReference type="Pfam" id="PF22772"/>
    </source>
</evidence>
<dbReference type="InterPro" id="IPR048510">
    <property type="entry name" value="WsaF_N"/>
</dbReference>
<evidence type="ECO:0000313" key="4">
    <source>
        <dbReference type="EMBL" id="BBJ00030.1"/>
    </source>
</evidence>
<dbReference type="Proteomes" id="UP001319121">
    <property type="component" value="Chromosome"/>
</dbReference>